<evidence type="ECO:0000256" key="1">
    <source>
        <dbReference type="ARBA" id="ARBA00004651"/>
    </source>
</evidence>
<keyword evidence="15" id="KW-1185">Reference proteome</keyword>
<dbReference type="Gene3D" id="1.20.1280.290">
    <property type="match status" value="2"/>
</dbReference>
<name>A0AAD4K1S4_9MUSC</name>
<reference evidence="14" key="1">
    <citation type="journal article" date="2021" name="Mol. Ecol. Resour.">
        <title>Phylogenomic analyses of the genus Drosophila reveals genomic signals of climate adaptation.</title>
        <authorList>
            <person name="Li F."/>
            <person name="Rane R.V."/>
            <person name="Luria V."/>
            <person name="Xiong Z."/>
            <person name="Chen J."/>
            <person name="Li Z."/>
            <person name="Catullo R.A."/>
            <person name="Griffin P.C."/>
            <person name="Schiffer M."/>
            <person name="Pearce S."/>
            <person name="Lee S.F."/>
            <person name="McElroy K."/>
            <person name="Stocker A."/>
            <person name="Shirriffs J."/>
            <person name="Cockerell F."/>
            <person name="Coppin C."/>
            <person name="Sgro C.M."/>
            <person name="Karger A."/>
            <person name="Cain J.W."/>
            <person name="Weber J.A."/>
            <person name="Santpere G."/>
            <person name="Kirschner M.W."/>
            <person name="Hoffmann A.A."/>
            <person name="Oakeshott J.G."/>
            <person name="Zhang G."/>
        </authorList>
    </citation>
    <scope>NUCLEOTIDE SEQUENCE</scope>
    <source>
        <strain evidence="14">BGI-SZ-2011g</strain>
    </source>
</reference>
<keyword evidence="10" id="KW-0333">Golgi apparatus</keyword>
<dbReference type="GO" id="GO:0051119">
    <property type="term" value="F:sugar transmembrane transporter activity"/>
    <property type="evidence" value="ECO:0007669"/>
    <property type="project" value="InterPro"/>
</dbReference>
<sequence length="231" mass="25653">MSGTMTPAYDSVLSTTAVISTVFQFLSGAVICRKYIQKKSTGDSSGVPFICGFLSCSFWLRYGVLTNEQSIVMVNIIGSTLFLIYTLVYYVFTVNKRAYVKQFAIVLGILIGVIVYTNTMQDEPQKMIHFTGIVCCIVTVCFFAAPLTSLVHVIRVKNSESLPLPLIATSFFVSLQWLIYGILISDSFIQIPNFLGCLLSLLQLGLFVVYPPRSYSYSGQGYKLLEQAVPF</sequence>
<dbReference type="PANTHER" id="PTHR10791:SF112">
    <property type="entry name" value="SUGAR TRANSPORTER SWEET1"/>
    <property type="match status" value="1"/>
</dbReference>
<evidence type="ECO:0000256" key="8">
    <source>
        <dbReference type="ARBA" id="ARBA00022737"/>
    </source>
</evidence>
<evidence type="ECO:0000256" key="6">
    <source>
        <dbReference type="ARBA" id="ARBA00022597"/>
    </source>
</evidence>
<evidence type="ECO:0000256" key="12">
    <source>
        <dbReference type="ARBA" id="ARBA00055578"/>
    </source>
</evidence>
<evidence type="ECO:0000256" key="11">
    <source>
        <dbReference type="ARBA" id="ARBA00023136"/>
    </source>
</evidence>
<evidence type="ECO:0000256" key="7">
    <source>
        <dbReference type="ARBA" id="ARBA00022692"/>
    </source>
</evidence>
<evidence type="ECO:0000313" key="14">
    <source>
        <dbReference type="EMBL" id="KAH8371642.1"/>
    </source>
</evidence>
<evidence type="ECO:0000256" key="13">
    <source>
        <dbReference type="RuleBase" id="RU910715"/>
    </source>
</evidence>
<protein>
    <recommendedName>
        <fullName evidence="13">Sugar transporter SWEET</fullName>
    </recommendedName>
</protein>
<dbReference type="GO" id="GO:0005886">
    <property type="term" value="C:plasma membrane"/>
    <property type="evidence" value="ECO:0007669"/>
    <property type="project" value="UniProtKB-SubCell"/>
</dbReference>
<keyword evidence="4 13" id="KW-0813">Transport</keyword>
<evidence type="ECO:0000256" key="9">
    <source>
        <dbReference type="ARBA" id="ARBA00022989"/>
    </source>
</evidence>
<dbReference type="InterPro" id="IPR047664">
    <property type="entry name" value="SWEET"/>
</dbReference>
<organism evidence="14 15">
    <name type="scientific">Drosophila rubida</name>
    <dbReference type="NCBI Taxonomy" id="30044"/>
    <lineage>
        <taxon>Eukaryota</taxon>
        <taxon>Metazoa</taxon>
        <taxon>Ecdysozoa</taxon>
        <taxon>Arthropoda</taxon>
        <taxon>Hexapoda</taxon>
        <taxon>Insecta</taxon>
        <taxon>Pterygota</taxon>
        <taxon>Neoptera</taxon>
        <taxon>Endopterygota</taxon>
        <taxon>Diptera</taxon>
        <taxon>Brachycera</taxon>
        <taxon>Muscomorpha</taxon>
        <taxon>Ephydroidea</taxon>
        <taxon>Drosophilidae</taxon>
        <taxon>Drosophila</taxon>
    </lineage>
</organism>
<keyword evidence="9 13" id="KW-1133">Transmembrane helix</keyword>
<dbReference type="Pfam" id="PF03083">
    <property type="entry name" value="MtN3_slv"/>
    <property type="match status" value="2"/>
</dbReference>
<dbReference type="AlphaFoldDB" id="A0AAD4K1S4"/>
<dbReference type="Proteomes" id="UP001200034">
    <property type="component" value="Unassembled WGS sequence"/>
</dbReference>
<feature type="transmembrane region" description="Helical" evidence="13">
    <location>
        <begin position="162"/>
        <end position="183"/>
    </location>
</feature>
<dbReference type="EMBL" id="JAJJHW010002585">
    <property type="protein sequence ID" value="KAH8371642.1"/>
    <property type="molecule type" value="Genomic_DNA"/>
</dbReference>
<feature type="transmembrane region" description="Helical" evidence="13">
    <location>
        <begin position="189"/>
        <end position="210"/>
    </location>
</feature>
<comment type="similarity">
    <text evidence="3 13">Belongs to the SWEET sugar transporter family.</text>
</comment>
<evidence type="ECO:0000256" key="10">
    <source>
        <dbReference type="ARBA" id="ARBA00023034"/>
    </source>
</evidence>
<evidence type="ECO:0000313" key="15">
    <source>
        <dbReference type="Proteomes" id="UP001200034"/>
    </source>
</evidence>
<dbReference type="GO" id="GO:0000139">
    <property type="term" value="C:Golgi membrane"/>
    <property type="evidence" value="ECO:0007669"/>
    <property type="project" value="UniProtKB-SubCell"/>
</dbReference>
<evidence type="ECO:0000256" key="3">
    <source>
        <dbReference type="ARBA" id="ARBA00007809"/>
    </source>
</evidence>
<evidence type="ECO:0000256" key="4">
    <source>
        <dbReference type="ARBA" id="ARBA00022448"/>
    </source>
</evidence>
<dbReference type="PANTHER" id="PTHR10791">
    <property type="entry name" value="RAG1-ACTIVATING PROTEIN 1"/>
    <property type="match status" value="1"/>
</dbReference>
<keyword evidence="11 13" id="KW-0472">Membrane</keyword>
<feature type="transmembrane region" description="Helical" evidence="13">
    <location>
        <begin position="70"/>
        <end position="92"/>
    </location>
</feature>
<comment type="function">
    <text evidence="13">Mediates sugar transport across membranes.</text>
</comment>
<proteinExistence type="inferred from homology"/>
<feature type="transmembrane region" description="Helical" evidence="13">
    <location>
        <begin position="128"/>
        <end position="150"/>
    </location>
</feature>
<evidence type="ECO:0000256" key="5">
    <source>
        <dbReference type="ARBA" id="ARBA00022475"/>
    </source>
</evidence>
<keyword evidence="5" id="KW-1003">Cell membrane</keyword>
<comment type="function">
    <text evidence="12">Mediates both low-affinity uptake and efflux of sugar across the membrane.</text>
</comment>
<comment type="caution">
    <text evidence="14">The sequence shown here is derived from an EMBL/GenBank/DDBJ whole genome shotgun (WGS) entry which is preliminary data.</text>
</comment>
<evidence type="ECO:0000256" key="2">
    <source>
        <dbReference type="ARBA" id="ARBA00004653"/>
    </source>
</evidence>
<dbReference type="FunFam" id="1.20.1280.290:FF:000004">
    <property type="entry name" value="Sugar transporter SWEET"/>
    <property type="match status" value="1"/>
</dbReference>
<dbReference type="FunFam" id="1.20.1280.290:FF:000010">
    <property type="entry name" value="Sugar transporter SWEET"/>
    <property type="match status" value="1"/>
</dbReference>
<keyword evidence="7 13" id="KW-0812">Transmembrane</keyword>
<comment type="subcellular location">
    <subcellularLocation>
        <location evidence="1 13">Cell membrane</location>
        <topology evidence="1 13">Multi-pass membrane protein</topology>
    </subcellularLocation>
    <subcellularLocation>
        <location evidence="2">Golgi apparatus membrane</location>
        <topology evidence="2">Multi-pass membrane protein</topology>
    </subcellularLocation>
</comment>
<keyword evidence="6 13" id="KW-0762">Sugar transport</keyword>
<accession>A0AAD4K1S4</accession>
<feature type="transmembrane region" description="Helical" evidence="13">
    <location>
        <begin position="99"/>
        <end position="116"/>
    </location>
</feature>
<feature type="transmembrane region" description="Helical" evidence="13">
    <location>
        <begin position="44"/>
        <end position="64"/>
    </location>
</feature>
<feature type="transmembrane region" description="Helical" evidence="13">
    <location>
        <begin position="12"/>
        <end position="32"/>
    </location>
</feature>
<keyword evidence="8" id="KW-0677">Repeat</keyword>
<dbReference type="InterPro" id="IPR004316">
    <property type="entry name" value="SWEET_rpt"/>
</dbReference>
<gene>
    <name evidence="14" type="ORF">KR093_008345</name>
</gene>